<name>A0A1H4QG59_9BRAD</name>
<proteinExistence type="predicted"/>
<dbReference type="AlphaFoldDB" id="A0A1H4QG59"/>
<gene>
    <name evidence="2" type="ORF">SAMN05444164_1236</name>
</gene>
<keyword evidence="1" id="KW-1133">Transmembrane helix</keyword>
<feature type="transmembrane region" description="Helical" evidence="1">
    <location>
        <begin position="17"/>
        <end position="39"/>
    </location>
</feature>
<evidence type="ECO:0000256" key="1">
    <source>
        <dbReference type="SAM" id="Phobius"/>
    </source>
</evidence>
<dbReference type="Proteomes" id="UP000198992">
    <property type="component" value="Unassembled WGS sequence"/>
</dbReference>
<protein>
    <submittedName>
        <fullName evidence="2">Uncharacterized protein</fullName>
    </submittedName>
</protein>
<organism evidence="2 3">
    <name type="scientific">Bradyrhizobium erythrophlei</name>
    <dbReference type="NCBI Taxonomy" id="1437360"/>
    <lineage>
        <taxon>Bacteria</taxon>
        <taxon>Pseudomonadati</taxon>
        <taxon>Pseudomonadota</taxon>
        <taxon>Alphaproteobacteria</taxon>
        <taxon>Hyphomicrobiales</taxon>
        <taxon>Nitrobacteraceae</taxon>
        <taxon>Bradyrhizobium</taxon>
    </lineage>
</organism>
<keyword evidence="1" id="KW-0472">Membrane</keyword>
<sequence length="40" mass="4433">MQANHHRNHHHFDGVELAFVGAAVVSLMALLASVAWLLLR</sequence>
<evidence type="ECO:0000313" key="2">
    <source>
        <dbReference type="EMBL" id="SEC18573.1"/>
    </source>
</evidence>
<keyword evidence="1" id="KW-0812">Transmembrane</keyword>
<accession>A0A1H4QG59</accession>
<dbReference type="RefSeq" id="WP_276327612.1">
    <property type="nucleotide sequence ID" value="NZ_FNTH01000001.1"/>
</dbReference>
<evidence type="ECO:0000313" key="3">
    <source>
        <dbReference type="Proteomes" id="UP000198992"/>
    </source>
</evidence>
<reference evidence="2 3" key="1">
    <citation type="submission" date="2016-10" db="EMBL/GenBank/DDBJ databases">
        <authorList>
            <person name="de Groot N.N."/>
        </authorList>
    </citation>
    <scope>NUCLEOTIDE SEQUENCE [LARGE SCALE GENOMIC DNA]</scope>
    <source>
        <strain evidence="2 3">MT12</strain>
    </source>
</reference>
<dbReference type="EMBL" id="FNTH01000001">
    <property type="protein sequence ID" value="SEC18573.1"/>
    <property type="molecule type" value="Genomic_DNA"/>
</dbReference>